<dbReference type="STRING" id="49390.A0A068UZ09"/>
<dbReference type="SMART" id="SM00501">
    <property type="entry name" value="BRIGHT"/>
    <property type="match status" value="1"/>
</dbReference>
<dbReference type="PROSITE" id="PS50118">
    <property type="entry name" value="HMG_BOX_2"/>
    <property type="match status" value="1"/>
</dbReference>
<evidence type="ECO:0000313" key="6">
    <source>
        <dbReference type="Proteomes" id="UP000295252"/>
    </source>
</evidence>
<feature type="compositionally biased region" description="Polar residues" evidence="2">
    <location>
        <begin position="218"/>
        <end position="228"/>
    </location>
</feature>
<sequence length="317" mass="36043">MSNDPSTENPVAAIATQGQGQFNSHITGDNKSYPKAEAEYGEIVQNPDVFLQKLQSFHSLFGTKFKVPRLGGSSLDLHHLFVQVTSRGGIEKVIRDRRWKEVTGAFRFPSSITSASFVLRKYYLSLLYHFEQVYYFRKEEPSTSVADSASRFVNGSAASQASVDIATVNQYSEIADLEAGSLVTGTIDSKCDYGYIISVDLGSEKLKGVLYHIPEVPQMSQRSKTQSGHTRRRRRKHQLALDPSRPKPNRSGYNFFFAEHYNRLKPSYHGQERAISKRIGVLWGRLSEAEKQVYQQRGLRDKERYRSEMQEYNASHL</sequence>
<feature type="domain" description="HMG box" evidence="3">
    <location>
        <begin position="246"/>
        <end position="313"/>
    </location>
</feature>
<dbReference type="GO" id="GO:0003677">
    <property type="term" value="F:DNA binding"/>
    <property type="evidence" value="ECO:0007669"/>
    <property type="project" value="UniProtKB-UniRule"/>
</dbReference>
<organism evidence="5 6">
    <name type="scientific">Coffea canephora</name>
    <name type="common">Robusta coffee</name>
    <dbReference type="NCBI Taxonomy" id="49390"/>
    <lineage>
        <taxon>Eukaryota</taxon>
        <taxon>Viridiplantae</taxon>
        <taxon>Streptophyta</taxon>
        <taxon>Embryophyta</taxon>
        <taxon>Tracheophyta</taxon>
        <taxon>Spermatophyta</taxon>
        <taxon>Magnoliopsida</taxon>
        <taxon>eudicotyledons</taxon>
        <taxon>Gunneridae</taxon>
        <taxon>Pentapetalae</taxon>
        <taxon>asterids</taxon>
        <taxon>lamiids</taxon>
        <taxon>Gentianales</taxon>
        <taxon>Rubiaceae</taxon>
        <taxon>Ixoroideae</taxon>
        <taxon>Gardenieae complex</taxon>
        <taxon>Bertiereae - Coffeeae clade</taxon>
        <taxon>Coffeeae</taxon>
        <taxon>Coffea</taxon>
    </lineage>
</organism>
<dbReference type="Pfam" id="PF00505">
    <property type="entry name" value="HMG_box"/>
    <property type="match status" value="1"/>
</dbReference>
<keyword evidence="1" id="KW-0539">Nucleus</keyword>
<dbReference type="CDD" id="cd16872">
    <property type="entry name" value="ARID_HMGB9-like"/>
    <property type="match status" value="1"/>
</dbReference>
<dbReference type="Pfam" id="PF01388">
    <property type="entry name" value="ARID"/>
    <property type="match status" value="1"/>
</dbReference>
<dbReference type="InterPro" id="IPR036431">
    <property type="entry name" value="ARID_dom_sf"/>
</dbReference>
<dbReference type="Gene3D" id="1.10.30.10">
    <property type="entry name" value="High mobility group box domain"/>
    <property type="match status" value="1"/>
</dbReference>
<dbReference type="Gene3D" id="1.10.150.60">
    <property type="entry name" value="ARID DNA-binding domain"/>
    <property type="match status" value="1"/>
</dbReference>
<evidence type="ECO:0000259" key="4">
    <source>
        <dbReference type="PROSITE" id="PS51011"/>
    </source>
</evidence>
<proteinExistence type="predicted"/>
<accession>A0A068UZ09</accession>
<dbReference type="PANTHER" id="PTHR46691">
    <property type="entry name" value="HIGH MOBILITY GROUP B PROTEIN 9"/>
    <property type="match status" value="1"/>
</dbReference>
<dbReference type="SMART" id="SM00398">
    <property type="entry name" value="HMG"/>
    <property type="match status" value="1"/>
</dbReference>
<dbReference type="InterPro" id="IPR001606">
    <property type="entry name" value="ARID_dom"/>
</dbReference>
<dbReference type="SUPFAM" id="SSF47095">
    <property type="entry name" value="HMG-box"/>
    <property type="match status" value="1"/>
</dbReference>
<dbReference type="CDD" id="cd22009">
    <property type="entry name" value="HMG-box_AtHMGB9-like"/>
    <property type="match status" value="1"/>
</dbReference>
<dbReference type="AlphaFoldDB" id="A0A068UZ09"/>
<dbReference type="PROSITE" id="PS51011">
    <property type="entry name" value="ARID"/>
    <property type="match status" value="1"/>
</dbReference>
<dbReference type="SUPFAM" id="SSF46774">
    <property type="entry name" value="ARID-like"/>
    <property type="match status" value="1"/>
</dbReference>
<dbReference type="PhylomeDB" id="A0A068UZ09"/>
<protein>
    <recommendedName>
        <fullName evidence="7">High mobility group B protein 10</fullName>
    </recommendedName>
</protein>
<dbReference type="SMART" id="SM01014">
    <property type="entry name" value="ARID"/>
    <property type="match status" value="1"/>
</dbReference>
<dbReference type="InterPro" id="IPR009071">
    <property type="entry name" value="HMG_box_dom"/>
</dbReference>
<dbReference type="InterPro" id="IPR036910">
    <property type="entry name" value="HMG_box_dom_sf"/>
</dbReference>
<evidence type="ECO:0000313" key="5">
    <source>
        <dbReference type="EMBL" id="CDP13641.1"/>
    </source>
</evidence>
<keyword evidence="1" id="KW-0238">DNA-binding</keyword>
<dbReference type="InterPro" id="IPR045303">
    <property type="entry name" value="ARID_HMGB9-like"/>
</dbReference>
<evidence type="ECO:0008006" key="7">
    <source>
        <dbReference type="Google" id="ProtNLM"/>
    </source>
</evidence>
<gene>
    <name evidence="5" type="ORF">GSCOC_T00038656001</name>
</gene>
<feature type="region of interest" description="Disordered" evidence="2">
    <location>
        <begin position="217"/>
        <end position="251"/>
    </location>
</feature>
<keyword evidence="6" id="KW-1185">Reference proteome</keyword>
<dbReference type="PANTHER" id="PTHR46691:SF6">
    <property type="entry name" value="HIGH MOBILITY GROUP B PROTEIN 10-RELATED"/>
    <property type="match status" value="1"/>
</dbReference>
<dbReference type="OrthoDB" id="338531at2759"/>
<dbReference type="InParanoid" id="A0A068UZ09"/>
<feature type="compositionally biased region" description="Basic residues" evidence="2">
    <location>
        <begin position="229"/>
        <end position="238"/>
    </location>
</feature>
<name>A0A068UZ09_COFCA</name>
<dbReference type="OMA" id="YYGQEKA"/>
<reference evidence="6" key="1">
    <citation type="journal article" date="2014" name="Science">
        <title>The coffee genome provides insight into the convergent evolution of caffeine biosynthesis.</title>
        <authorList>
            <person name="Denoeud F."/>
            <person name="Carretero-Paulet L."/>
            <person name="Dereeper A."/>
            <person name="Droc G."/>
            <person name="Guyot R."/>
            <person name="Pietrella M."/>
            <person name="Zheng C."/>
            <person name="Alberti A."/>
            <person name="Anthony F."/>
            <person name="Aprea G."/>
            <person name="Aury J.M."/>
            <person name="Bento P."/>
            <person name="Bernard M."/>
            <person name="Bocs S."/>
            <person name="Campa C."/>
            <person name="Cenci A."/>
            <person name="Combes M.C."/>
            <person name="Crouzillat D."/>
            <person name="Da Silva C."/>
            <person name="Daddiego L."/>
            <person name="De Bellis F."/>
            <person name="Dussert S."/>
            <person name="Garsmeur O."/>
            <person name="Gayraud T."/>
            <person name="Guignon V."/>
            <person name="Jahn K."/>
            <person name="Jamilloux V."/>
            <person name="Joet T."/>
            <person name="Labadie K."/>
            <person name="Lan T."/>
            <person name="Leclercq J."/>
            <person name="Lepelley M."/>
            <person name="Leroy T."/>
            <person name="Li L.T."/>
            <person name="Librado P."/>
            <person name="Lopez L."/>
            <person name="Munoz A."/>
            <person name="Noel B."/>
            <person name="Pallavicini A."/>
            <person name="Perrotta G."/>
            <person name="Poncet V."/>
            <person name="Pot D."/>
            <person name="Priyono X."/>
            <person name="Rigoreau M."/>
            <person name="Rouard M."/>
            <person name="Rozas J."/>
            <person name="Tranchant-Dubreuil C."/>
            <person name="VanBuren R."/>
            <person name="Zhang Q."/>
            <person name="Andrade A.C."/>
            <person name="Argout X."/>
            <person name="Bertrand B."/>
            <person name="de Kochko A."/>
            <person name="Graziosi G."/>
            <person name="Henry R.J."/>
            <person name="Jayarama X."/>
            <person name="Ming R."/>
            <person name="Nagai C."/>
            <person name="Rounsley S."/>
            <person name="Sankoff D."/>
            <person name="Giuliano G."/>
            <person name="Albert V.A."/>
            <person name="Wincker P."/>
            <person name="Lashermes P."/>
        </authorList>
    </citation>
    <scope>NUCLEOTIDE SEQUENCE [LARGE SCALE GENOMIC DNA]</scope>
    <source>
        <strain evidence="6">cv. DH200-94</strain>
    </source>
</reference>
<evidence type="ECO:0000256" key="2">
    <source>
        <dbReference type="SAM" id="MobiDB-lite"/>
    </source>
</evidence>
<evidence type="ECO:0000256" key="1">
    <source>
        <dbReference type="PROSITE-ProRule" id="PRU00267"/>
    </source>
</evidence>
<feature type="DNA-binding region" description="HMG box" evidence="1">
    <location>
        <begin position="246"/>
        <end position="313"/>
    </location>
</feature>
<evidence type="ECO:0000259" key="3">
    <source>
        <dbReference type="PROSITE" id="PS50118"/>
    </source>
</evidence>
<dbReference type="Gramene" id="CDP13641">
    <property type="protein sequence ID" value="CDP13641"/>
    <property type="gene ID" value="GSCOC_T00038656001"/>
</dbReference>
<dbReference type="GO" id="GO:0005634">
    <property type="term" value="C:nucleus"/>
    <property type="evidence" value="ECO:0007669"/>
    <property type="project" value="UniProtKB-UniRule"/>
</dbReference>
<dbReference type="EMBL" id="HG739160">
    <property type="protein sequence ID" value="CDP13641.1"/>
    <property type="molecule type" value="Genomic_DNA"/>
</dbReference>
<dbReference type="FunCoup" id="A0A068UZ09">
    <property type="interactions" value="1390"/>
</dbReference>
<dbReference type="Proteomes" id="UP000295252">
    <property type="component" value="Chromosome VII"/>
</dbReference>
<feature type="domain" description="ARID" evidence="4">
    <location>
        <begin position="44"/>
        <end position="135"/>
    </location>
</feature>